<dbReference type="InterPro" id="IPR011006">
    <property type="entry name" value="CheY-like_superfamily"/>
</dbReference>
<dbReference type="InterPro" id="IPR036890">
    <property type="entry name" value="HATPase_C_sf"/>
</dbReference>
<dbReference type="Gene3D" id="1.10.287.130">
    <property type="match status" value="1"/>
</dbReference>
<dbReference type="InterPro" id="IPR004358">
    <property type="entry name" value="Sig_transdc_His_kin-like_C"/>
</dbReference>
<gene>
    <name evidence="10" type="ORF">EPD60_16020</name>
</gene>
<evidence type="ECO:0000256" key="4">
    <source>
        <dbReference type="ARBA" id="ARBA00022679"/>
    </source>
</evidence>
<evidence type="ECO:0000256" key="6">
    <source>
        <dbReference type="ARBA" id="ARBA00023012"/>
    </source>
</evidence>
<dbReference type="SMART" id="SM00388">
    <property type="entry name" value="HisKA"/>
    <property type="match status" value="1"/>
</dbReference>
<keyword evidence="5 10" id="KW-0418">Kinase</keyword>
<dbReference type="EMBL" id="SJZI01000052">
    <property type="protein sequence ID" value="TCJ12062.1"/>
    <property type="molecule type" value="Genomic_DNA"/>
</dbReference>
<evidence type="ECO:0000313" key="11">
    <source>
        <dbReference type="Proteomes" id="UP000295334"/>
    </source>
</evidence>
<comment type="catalytic activity">
    <reaction evidence="1">
        <text>ATP + protein L-histidine = ADP + protein N-phospho-L-histidine.</text>
        <dbReference type="EC" id="2.7.13.3"/>
    </reaction>
</comment>
<dbReference type="CDD" id="cd00082">
    <property type="entry name" value="HisKA"/>
    <property type="match status" value="1"/>
</dbReference>
<protein>
    <recommendedName>
        <fullName evidence="2">histidine kinase</fullName>
        <ecNumber evidence="2">2.7.13.3</ecNumber>
    </recommendedName>
</protein>
<evidence type="ECO:0000256" key="5">
    <source>
        <dbReference type="ARBA" id="ARBA00022777"/>
    </source>
</evidence>
<dbReference type="GO" id="GO:0000155">
    <property type="term" value="F:phosphorelay sensor kinase activity"/>
    <property type="evidence" value="ECO:0007669"/>
    <property type="project" value="InterPro"/>
</dbReference>
<dbReference type="PRINTS" id="PR00344">
    <property type="entry name" value="BCTRLSENSOR"/>
</dbReference>
<keyword evidence="3 7" id="KW-0597">Phosphoprotein</keyword>
<dbReference type="EC" id="2.7.13.3" evidence="2"/>
<dbReference type="PROSITE" id="PS50110">
    <property type="entry name" value="RESPONSE_REGULATORY"/>
    <property type="match status" value="1"/>
</dbReference>
<feature type="domain" description="Histidine kinase" evidence="8">
    <location>
        <begin position="194"/>
        <end position="415"/>
    </location>
</feature>
<evidence type="ECO:0000256" key="3">
    <source>
        <dbReference type="ARBA" id="ARBA00022553"/>
    </source>
</evidence>
<evidence type="ECO:0000256" key="2">
    <source>
        <dbReference type="ARBA" id="ARBA00012438"/>
    </source>
</evidence>
<dbReference type="Pfam" id="PF02518">
    <property type="entry name" value="HATPase_c"/>
    <property type="match status" value="1"/>
</dbReference>
<evidence type="ECO:0000256" key="1">
    <source>
        <dbReference type="ARBA" id="ARBA00000085"/>
    </source>
</evidence>
<dbReference type="SUPFAM" id="SSF55781">
    <property type="entry name" value="GAF domain-like"/>
    <property type="match status" value="1"/>
</dbReference>
<organism evidence="10 11">
    <name type="scientific">Flaviaesturariibacter flavus</name>
    <dbReference type="NCBI Taxonomy" id="2502780"/>
    <lineage>
        <taxon>Bacteria</taxon>
        <taxon>Pseudomonadati</taxon>
        <taxon>Bacteroidota</taxon>
        <taxon>Chitinophagia</taxon>
        <taxon>Chitinophagales</taxon>
        <taxon>Chitinophagaceae</taxon>
        <taxon>Flaviaestuariibacter</taxon>
    </lineage>
</organism>
<evidence type="ECO:0000313" key="10">
    <source>
        <dbReference type="EMBL" id="TCJ12062.1"/>
    </source>
</evidence>
<dbReference type="PROSITE" id="PS50109">
    <property type="entry name" value="HIS_KIN"/>
    <property type="match status" value="1"/>
</dbReference>
<dbReference type="Pfam" id="PF01590">
    <property type="entry name" value="GAF"/>
    <property type="match status" value="1"/>
</dbReference>
<dbReference type="OrthoDB" id="9811889at2"/>
<dbReference type="CDD" id="cd16922">
    <property type="entry name" value="HATPase_EvgS-ArcB-TorS-like"/>
    <property type="match status" value="1"/>
</dbReference>
<keyword evidence="11" id="KW-1185">Reference proteome</keyword>
<feature type="domain" description="Response regulatory" evidence="9">
    <location>
        <begin position="438"/>
        <end position="553"/>
    </location>
</feature>
<feature type="modified residue" description="4-aspartylphosphate" evidence="7">
    <location>
        <position position="487"/>
    </location>
</feature>
<dbReference type="CDD" id="cd17546">
    <property type="entry name" value="REC_hyHK_CKI1_RcsC-like"/>
    <property type="match status" value="1"/>
</dbReference>
<dbReference type="PANTHER" id="PTHR45339:SF1">
    <property type="entry name" value="HYBRID SIGNAL TRANSDUCTION HISTIDINE KINASE J"/>
    <property type="match status" value="1"/>
</dbReference>
<dbReference type="FunFam" id="3.30.565.10:FF:000010">
    <property type="entry name" value="Sensor histidine kinase RcsC"/>
    <property type="match status" value="1"/>
</dbReference>
<accession>A0A4R1B1Z8</accession>
<dbReference type="InterPro" id="IPR005467">
    <property type="entry name" value="His_kinase_dom"/>
</dbReference>
<dbReference type="RefSeq" id="WP_131450538.1">
    <property type="nucleotide sequence ID" value="NZ_SJZI01000052.1"/>
</dbReference>
<reference evidence="10 11" key="1">
    <citation type="submission" date="2019-03" db="EMBL/GenBank/DDBJ databases">
        <authorList>
            <person name="Kim M.K.M."/>
        </authorList>
    </citation>
    <scope>NUCLEOTIDE SEQUENCE [LARGE SCALE GENOMIC DNA]</scope>
    <source>
        <strain evidence="10 11">17J68-12</strain>
    </source>
</reference>
<dbReference type="InterPro" id="IPR003594">
    <property type="entry name" value="HATPase_dom"/>
</dbReference>
<dbReference type="Gene3D" id="3.30.450.40">
    <property type="match status" value="1"/>
</dbReference>
<comment type="caution">
    <text evidence="10">The sequence shown here is derived from an EMBL/GenBank/DDBJ whole genome shotgun (WGS) entry which is preliminary data.</text>
</comment>
<evidence type="ECO:0000256" key="7">
    <source>
        <dbReference type="PROSITE-ProRule" id="PRU00169"/>
    </source>
</evidence>
<sequence>MIPAALPENEQQRLEDLYSFNILDTTAERDFDELVELASMICGTPMSTVTLVDRGRQWFKARVGLTAPETPRDEAICAHAILQDGIFVVENTLEDERFFDLPSVLTDPHIRFYAGAPIVSQNGYKLGTVCVIDDRPRQLSEVQQEALLKLARQASLLLEFRKKNAQLKRIAREQLQQKQLAEIASKTQKQFLSTMSHEIRTPLNGIIGMTNLLLTENPRPDQLEYLNSLRFAGDHLLNVVNDILDYNKITGANLTFESIDFNLPQLVQEIGRGHAVNARNKGLLLEVNVEASVPEWVNGDPARLTQVLHNLVGNAVKFTNEGSVQLRVAFKNGSKDGYGIDFAVKDTGIGIAEDKLEKVFEEFGQAHAGINRQFGGTGLGLAISKKLLELQGSEIFLQSAPGEGSCFSFTLIFKKPLRATEAKRVCAPEDSARFSDLRVLVVEDNQLNWVVLRKYLQLWGVEADHAADGALALEKARACNYDIIFMDLQMPVMDGYEATRRLREELAYNGTIFAITADAFVSKEQDLTAIGFTDSVVKPFDRNELCAKINAVHAQSAREKAR</sequence>
<dbReference type="SMART" id="SM00065">
    <property type="entry name" value="GAF"/>
    <property type="match status" value="1"/>
</dbReference>
<dbReference type="SMART" id="SM00448">
    <property type="entry name" value="REC"/>
    <property type="match status" value="1"/>
</dbReference>
<dbReference type="Proteomes" id="UP000295334">
    <property type="component" value="Unassembled WGS sequence"/>
</dbReference>
<dbReference type="InterPro" id="IPR029016">
    <property type="entry name" value="GAF-like_dom_sf"/>
</dbReference>
<dbReference type="SUPFAM" id="SSF47384">
    <property type="entry name" value="Homodimeric domain of signal transducing histidine kinase"/>
    <property type="match status" value="1"/>
</dbReference>
<dbReference type="SUPFAM" id="SSF55874">
    <property type="entry name" value="ATPase domain of HSP90 chaperone/DNA topoisomerase II/histidine kinase"/>
    <property type="match status" value="1"/>
</dbReference>
<dbReference type="AlphaFoldDB" id="A0A4R1B1Z8"/>
<dbReference type="SMART" id="SM00387">
    <property type="entry name" value="HATPase_c"/>
    <property type="match status" value="1"/>
</dbReference>
<dbReference type="InterPro" id="IPR003661">
    <property type="entry name" value="HisK_dim/P_dom"/>
</dbReference>
<keyword evidence="6" id="KW-0902">Two-component regulatory system</keyword>
<keyword evidence="4" id="KW-0808">Transferase</keyword>
<dbReference type="SUPFAM" id="SSF52172">
    <property type="entry name" value="CheY-like"/>
    <property type="match status" value="1"/>
</dbReference>
<dbReference type="Gene3D" id="3.30.565.10">
    <property type="entry name" value="Histidine kinase-like ATPase, C-terminal domain"/>
    <property type="match status" value="1"/>
</dbReference>
<evidence type="ECO:0000259" key="9">
    <source>
        <dbReference type="PROSITE" id="PS50110"/>
    </source>
</evidence>
<dbReference type="PANTHER" id="PTHR45339">
    <property type="entry name" value="HYBRID SIGNAL TRANSDUCTION HISTIDINE KINASE J"/>
    <property type="match status" value="1"/>
</dbReference>
<dbReference type="InterPro" id="IPR036097">
    <property type="entry name" value="HisK_dim/P_sf"/>
</dbReference>
<evidence type="ECO:0000259" key="8">
    <source>
        <dbReference type="PROSITE" id="PS50109"/>
    </source>
</evidence>
<dbReference type="InterPro" id="IPR003018">
    <property type="entry name" value="GAF"/>
</dbReference>
<name>A0A4R1B1Z8_9BACT</name>
<dbReference type="InterPro" id="IPR001789">
    <property type="entry name" value="Sig_transdc_resp-reg_receiver"/>
</dbReference>
<proteinExistence type="predicted"/>
<dbReference type="Pfam" id="PF00072">
    <property type="entry name" value="Response_reg"/>
    <property type="match status" value="1"/>
</dbReference>
<dbReference type="Pfam" id="PF00512">
    <property type="entry name" value="HisKA"/>
    <property type="match status" value="1"/>
</dbReference>
<dbReference type="Gene3D" id="3.40.50.2300">
    <property type="match status" value="1"/>
</dbReference>